<evidence type="ECO:0008006" key="3">
    <source>
        <dbReference type="Google" id="ProtNLM"/>
    </source>
</evidence>
<comment type="caution">
    <text evidence="1">The sequence shown here is derived from an EMBL/GenBank/DDBJ whole genome shotgun (WGS) entry which is preliminary data.</text>
</comment>
<evidence type="ECO:0000313" key="1">
    <source>
        <dbReference type="EMBL" id="KAJ1370458.1"/>
    </source>
</evidence>
<dbReference type="GO" id="GO:0003676">
    <property type="term" value="F:nucleic acid binding"/>
    <property type="evidence" value="ECO:0007669"/>
    <property type="project" value="InterPro"/>
</dbReference>
<accession>A0AAD5R6M8</accession>
<evidence type="ECO:0000313" key="2">
    <source>
        <dbReference type="Proteomes" id="UP001196413"/>
    </source>
</evidence>
<keyword evidence="2" id="KW-1185">Reference proteome</keyword>
<sequence length="72" mass="8559">MLRIWSRLWSTESALRLLQQDNARPHTVQKVKDKFDEMEGVEFLSLPIYSPDAFNEVEEACQGFFKPKLKEW</sequence>
<reference evidence="1" key="1">
    <citation type="submission" date="2021-06" db="EMBL/GenBank/DDBJ databases">
        <title>Parelaphostrongylus tenuis whole genome reference sequence.</title>
        <authorList>
            <person name="Garwood T.J."/>
            <person name="Larsen P.A."/>
            <person name="Fountain-Jones N.M."/>
            <person name="Garbe J.R."/>
            <person name="Macchietto M.G."/>
            <person name="Kania S.A."/>
            <person name="Gerhold R.W."/>
            <person name="Richards J.E."/>
            <person name="Wolf T.M."/>
        </authorList>
    </citation>
    <scope>NUCLEOTIDE SEQUENCE</scope>
    <source>
        <strain evidence="1">MNPRO001-30</strain>
        <tissue evidence="1">Meninges</tissue>
    </source>
</reference>
<dbReference type="Gene3D" id="3.30.420.10">
    <property type="entry name" value="Ribonuclease H-like superfamily/Ribonuclease H"/>
    <property type="match status" value="1"/>
</dbReference>
<gene>
    <name evidence="1" type="ORF">KIN20_032183</name>
</gene>
<dbReference type="AlphaFoldDB" id="A0AAD5R6M8"/>
<protein>
    <recommendedName>
        <fullName evidence="3">Tc1-like transposase DDE domain-containing protein</fullName>
    </recommendedName>
</protein>
<name>A0AAD5R6M8_PARTN</name>
<dbReference type="InterPro" id="IPR036397">
    <property type="entry name" value="RNaseH_sf"/>
</dbReference>
<dbReference type="EMBL" id="JAHQIW010006781">
    <property type="protein sequence ID" value="KAJ1370458.1"/>
    <property type="molecule type" value="Genomic_DNA"/>
</dbReference>
<dbReference type="Proteomes" id="UP001196413">
    <property type="component" value="Unassembled WGS sequence"/>
</dbReference>
<organism evidence="1 2">
    <name type="scientific">Parelaphostrongylus tenuis</name>
    <name type="common">Meningeal worm</name>
    <dbReference type="NCBI Taxonomy" id="148309"/>
    <lineage>
        <taxon>Eukaryota</taxon>
        <taxon>Metazoa</taxon>
        <taxon>Ecdysozoa</taxon>
        <taxon>Nematoda</taxon>
        <taxon>Chromadorea</taxon>
        <taxon>Rhabditida</taxon>
        <taxon>Rhabditina</taxon>
        <taxon>Rhabditomorpha</taxon>
        <taxon>Strongyloidea</taxon>
        <taxon>Metastrongylidae</taxon>
        <taxon>Parelaphostrongylus</taxon>
    </lineage>
</organism>
<proteinExistence type="predicted"/>